<dbReference type="Pfam" id="PF13589">
    <property type="entry name" value="HATPase_c_3"/>
    <property type="match status" value="1"/>
</dbReference>
<dbReference type="InterPro" id="IPR036890">
    <property type="entry name" value="HATPase_C_sf"/>
</dbReference>
<dbReference type="Gene3D" id="3.40.50.11260">
    <property type="match status" value="1"/>
</dbReference>
<dbReference type="Proteomes" id="UP001056291">
    <property type="component" value="Chromosome"/>
</dbReference>
<dbReference type="SUPFAM" id="SSF54211">
    <property type="entry name" value="Ribosomal protein S5 domain 2-like"/>
    <property type="match status" value="1"/>
</dbReference>
<keyword evidence="2 5" id="KW-0547">Nucleotide-binding</keyword>
<name>A0ABY4W349_9PROT</name>
<dbReference type="EMBL" id="CP098747">
    <property type="protein sequence ID" value="USG61625.1"/>
    <property type="molecule type" value="Genomic_DNA"/>
</dbReference>
<dbReference type="NCBIfam" id="NF003555">
    <property type="entry name" value="PRK05218.1"/>
    <property type="match status" value="1"/>
</dbReference>
<dbReference type="RefSeq" id="WP_251934754.1">
    <property type="nucleotide sequence ID" value="NZ_CP098747.1"/>
</dbReference>
<comment type="caution">
    <text evidence="5">Lacks conserved residue(s) required for the propagation of feature annotation.</text>
</comment>
<feature type="region of interest" description="A; substrate-binding" evidence="5">
    <location>
        <begin position="1"/>
        <end position="328"/>
    </location>
</feature>
<keyword evidence="8" id="KW-1185">Reference proteome</keyword>
<evidence type="ECO:0000313" key="8">
    <source>
        <dbReference type="Proteomes" id="UP001056291"/>
    </source>
</evidence>
<dbReference type="Gene3D" id="3.30.565.10">
    <property type="entry name" value="Histidine kinase-like ATPase, C-terminal domain"/>
    <property type="match status" value="1"/>
</dbReference>
<comment type="similarity">
    <text evidence="1 5">Belongs to the heat shock protein 90 family.</text>
</comment>
<dbReference type="Gene3D" id="3.30.230.80">
    <property type="match status" value="1"/>
</dbReference>
<evidence type="ECO:0000259" key="6">
    <source>
        <dbReference type="SMART" id="SM00387"/>
    </source>
</evidence>
<keyword evidence="4 5" id="KW-0143">Chaperone</keyword>
<dbReference type="InterPro" id="IPR020575">
    <property type="entry name" value="Hsp90_N"/>
</dbReference>
<evidence type="ECO:0000256" key="2">
    <source>
        <dbReference type="ARBA" id="ARBA00022741"/>
    </source>
</evidence>
<evidence type="ECO:0000256" key="4">
    <source>
        <dbReference type="ARBA" id="ARBA00023186"/>
    </source>
</evidence>
<accession>A0ABY4W349</accession>
<dbReference type="HAMAP" id="MF_00505">
    <property type="entry name" value="HSP90"/>
    <property type="match status" value="1"/>
</dbReference>
<keyword evidence="3 5" id="KW-0067">ATP-binding</keyword>
<comment type="subunit">
    <text evidence="5">Homodimer.</text>
</comment>
<dbReference type="InterPro" id="IPR037196">
    <property type="entry name" value="HSP90_C"/>
</dbReference>
<dbReference type="CDD" id="cd16927">
    <property type="entry name" value="HATPase_Hsp90-like"/>
    <property type="match status" value="1"/>
</dbReference>
<evidence type="ECO:0000256" key="3">
    <source>
        <dbReference type="ARBA" id="ARBA00022840"/>
    </source>
</evidence>
<sequence length="626" mass="69927">MTEQTHEFQAEVAKLLDIVAHSLYSEKEIFLRELVSNSSDACDRLRYAALTKPDLIKEDPEFKVILSVDQKAKTLTITDNGIGMTEQEMIENLGTIARSGTSRFSEELTGDSTKDINLIGQFGVGFYSSFMVADKVTVVSRKAGEKAATVWSSNGGGSFEIAEGTREGRGTTITLHMRKEAKEFLEPLRLRNIVKTYADHIALPVILKAEKEGDEDEVLNTASALWTRQKSEISAEQYTEFYHHVGQAYDSPWMTLHSKVEGRIEYTMLLFIPEQPPFDLFSPERKSKLKLYVKRVFITDDCEELIPAYLRFLRGVVDSEDLPLNVSREMLQNNPVLHKIRSGLVKKVIGEIEKKAKKDPESFASFWDNFGAVLKEGIYEDTDNGERILKLAQFRSTKADNRTYLADYVERMKEGQDAIYYITGDDIDALKSSPQLEGFAAKGIEVLLLEDAVDNFWLSRITEYEGKSFKSVTRGTAGLENLADEKDPSKEPETKAESAEMDSLIALFKQALEGKVKDVKESLRLTDSPVCLVADDGDMDIHLEKVLKAHKQFGGAESMRILELNPTHMLIKKLAANAKTNGTSEALEDAALLLLDQAHIVEGDPVSDPVAFSKRMADFMASGISA</sequence>
<dbReference type="PRINTS" id="PR00775">
    <property type="entry name" value="HEATSHOCK90"/>
</dbReference>
<dbReference type="Gene3D" id="1.20.120.790">
    <property type="entry name" value="Heat shock protein 90, C-terminal domain"/>
    <property type="match status" value="1"/>
</dbReference>
<dbReference type="InterPro" id="IPR020568">
    <property type="entry name" value="Ribosomal_Su5_D2-typ_SF"/>
</dbReference>
<reference evidence="7" key="1">
    <citation type="submission" date="2022-06" db="EMBL/GenBank/DDBJ databases">
        <title>Sneathiella actinostolidae sp. nov., isolated from a sea anemonein the Western Pacific Ocean.</title>
        <authorList>
            <person name="Wei M.J."/>
        </authorList>
    </citation>
    <scope>NUCLEOTIDE SEQUENCE</scope>
    <source>
        <strain evidence="7">PHK-P5</strain>
    </source>
</reference>
<dbReference type="InterPro" id="IPR001404">
    <property type="entry name" value="Hsp90_fam"/>
</dbReference>
<dbReference type="SUPFAM" id="SSF110942">
    <property type="entry name" value="HSP90 C-terminal domain"/>
    <property type="match status" value="1"/>
</dbReference>
<comment type="subcellular location">
    <subcellularLocation>
        <location evidence="5">Cytoplasm</location>
    </subcellularLocation>
</comment>
<feature type="domain" description="Histidine kinase/HSP90-like ATPase" evidence="6">
    <location>
        <begin position="26"/>
        <end position="181"/>
    </location>
</feature>
<dbReference type="PIRSF" id="PIRSF002583">
    <property type="entry name" value="Hsp90"/>
    <property type="match status" value="1"/>
</dbReference>
<dbReference type="InterPro" id="IPR003594">
    <property type="entry name" value="HATPase_dom"/>
</dbReference>
<dbReference type="SMART" id="SM00387">
    <property type="entry name" value="HATPase_c"/>
    <property type="match status" value="1"/>
</dbReference>
<organism evidence="7 8">
    <name type="scientific">Sneathiella marina</name>
    <dbReference type="NCBI Taxonomy" id="2950108"/>
    <lineage>
        <taxon>Bacteria</taxon>
        <taxon>Pseudomonadati</taxon>
        <taxon>Pseudomonadota</taxon>
        <taxon>Alphaproteobacteria</taxon>
        <taxon>Sneathiellales</taxon>
        <taxon>Sneathiellaceae</taxon>
        <taxon>Sneathiella</taxon>
    </lineage>
</organism>
<evidence type="ECO:0000313" key="7">
    <source>
        <dbReference type="EMBL" id="USG61625.1"/>
    </source>
</evidence>
<dbReference type="SUPFAM" id="SSF55874">
    <property type="entry name" value="ATPase domain of HSP90 chaperone/DNA topoisomerase II/histidine kinase"/>
    <property type="match status" value="1"/>
</dbReference>
<gene>
    <name evidence="5 7" type="primary">htpG</name>
    <name evidence="7" type="ORF">NBZ79_01365</name>
</gene>
<evidence type="ECO:0000256" key="5">
    <source>
        <dbReference type="HAMAP-Rule" id="MF_00505"/>
    </source>
</evidence>
<dbReference type="Pfam" id="PF00183">
    <property type="entry name" value="HSP90"/>
    <property type="match status" value="1"/>
</dbReference>
<evidence type="ECO:0000256" key="1">
    <source>
        <dbReference type="ARBA" id="ARBA00008239"/>
    </source>
</evidence>
<protein>
    <recommendedName>
        <fullName evidence="5">Chaperone protein HtpG</fullName>
    </recommendedName>
    <alternativeName>
        <fullName evidence="5">Heat shock protein HtpG</fullName>
    </alternativeName>
    <alternativeName>
        <fullName evidence="5">High temperature protein G</fullName>
    </alternativeName>
</protein>
<proteinExistence type="inferred from homology"/>
<keyword evidence="5" id="KW-0963">Cytoplasm</keyword>
<feature type="region of interest" description="C" evidence="5">
    <location>
        <begin position="546"/>
        <end position="626"/>
    </location>
</feature>
<dbReference type="PANTHER" id="PTHR11528">
    <property type="entry name" value="HEAT SHOCK PROTEIN 90 FAMILY MEMBER"/>
    <property type="match status" value="1"/>
</dbReference>
<keyword evidence="5" id="KW-0346">Stress response</keyword>
<comment type="function">
    <text evidence="5">Molecular chaperone. Has ATPase activity.</text>
</comment>